<dbReference type="Proteomes" id="UP000265520">
    <property type="component" value="Unassembled WGS sequence"/>
</dbReference>
<evidence type="ECO:0000313" key="1">
    <source>
        <dbReference type="EMBL" id="MCI00767.1"/>
    </source>
</evidence>
<comment type="caution">
    <text evidence="1">The sequence shown here is derived from an EMBL/GenBank/DDBJ whole genome shotgun (WGS) entry which is preliminary data.</text>
</comment>
<accession>A0A392NLK8</accession>
<sequence length="53" mass="5855">MKVVALSVSFPTSICASPLDFRSSSYVLAMRGCPADFCRNGWLRATWDVLRAT</sequence>
<protein>
    <submittedName>
        <fullName evidence="1">Uncharacterized protein</fullName>
    </submittedName>
</protein>
<feature type="non-terminal residue" evidence="1">
    <location>
        <position position="53"/>
    </location>
</feature>
<proteinExistence type="predicted"/>
<name>A0A392NLK8_9FABA</name>
<keyword evidence="2" id="KW-1185">Reference proteome</keyword>
<reference evidence="1 2" key="1">
    <citation type="journal article" date="2018" name="Front. Plant Sci.">
        <title>Red Clover (Trifolium pratense) and Zigzag Clover (T. medium) - A Picture of Genomic Similarities and Differences.</title>
        <authorList>
            <person name="Dluhosova J."/>
            <person name="Istvanek J."/>
            <person name="Nedelnik J."/>
            <person name="Repkova J."/>
        </authorList>
    </citation>
    <scope>NUCLEOTIDE SEQUENCE [LARGE SCALE GENOMIC DNA]</scope>
    <source>
        <strain evidence="2">cv. 10/8</strain>
        <tissue evidence="1">Leaf</tissue>
    </source>
</reference>
<evidence type="ECO:0000313" key="2">
    <source>
        <dbReference type="Proteomes" id="UP000265520"/>
    </source>
</evidence>
<dbReference type="AlphaFoldDB" id="A0A392NLK8"/>
<dbReference type="EMBL" id="LXQA010044178">
    <property type="protein sequence ID" value="MCI00767.1"/>
    <property type="molecule type" value="Genomic_DNA"/>
</dbReference>
<organism evidence="1 2">
    <name type="scientific">Trifolium medium</name>
    <dbReference type="NCBI Taxonomy" id="97028"/>
    <lineage>
        <taxon>Eukaryota</taxon>
        <taxon>Viridiplantae</taxon>
        <taxon>Streptophyta</taxon>
        <taxon>Embryophyta</taxon>
        <taxon>Tracheophyta</taxon>
        <taxon>Spermatophyta</taxon>
        <taxon>Magnoliopsida</taxon>
        <taxon>eudicotyledons</taxon>
        <taxon>Gunneridae</taxon>
        <taxon>Pentapetalae</taxon>
        <taxon>rosids</taxon>
        <taxon>fabids</taxon>
        <taxon>Fabales</taxon>
        <taxon>Fabaceae</taxon>
        <taxon>Papilionoideae</taxon>
        <taxon>50 kb inversion clade</taxon>
        <taxon>NPAAA clade</taxon>
        <taxon>Hologalegina</taxon>
        <taxon>IRL clade</taxon>
        <taxon>Trifolieae</taxon>
        <taxon>Trifolium</taxon>
    </lineage>
</organism>